<accession>A0A6B2LA69</accession>
<organism evidence="10">
    <name type="scientific">Arcella intermedia</name>
    <dbReference type="NCBI Taxonomy" id="1963864"/>
    <lineage>
        <taxon>Eukaryota</taxon>
        <taxon>Amoebozoa</taxon>
        <taxon>Tubulinea</taxon>
        <taxon>Elardia</taxon>
        <taxon>Arcellinida</taxon>
        <taxon>Sphaerothecina</taxon>
        <taxon>Arcellidae</taxon>
        <taxon>Arcella</taxon>
    </lineage>
</organism>
<dbReference type="InterPro" id="IPR027469">
    <property type="entry name" value="Cation_efflux_TMD_sf"/>
</dbReference>
<dbReference type="InterPro" id="IPR036837">
    <property type="entry name" value="Cation_efflux_CTD_sf"/>
</dbReference>
<proteinExistence type="predicted"/>
<evidence type="ECO:0000259" key="8">
    <source>
        <dbReference type="Pfam" id="PF01545"/>
    </source>
</evidence>
<evidence type="ECO:0000256" key="7">
    <source>
        <dbReference type="SAM" id="Phobius"/>
    </source>
</evidence>
<dbReference type="InterPro" id="IPR058533">
    <property type="entry name" value="Cation_efflux_TM"/>
</dbReference>
<feature type="domain" description="Cation efflux protein cytoplasmic" evidence="9">
    <location>
        <begin position="188"/>
        <end position="263"/>
    </location>
</feature>
<dbReference type="InterPro" id="IPR027470">
    <property type="entry name" value="Cation_efflux_CTD"/>
</dbReference>
<reference evidence="10" key="1">
    <citation type="journal article" date="2020" name="J. Eukaryot. Microbiol.">
        <title>De novo Sequencing, Assembly and Annotation of the Transcriptome for the Free-Living Testate Amoeba Arcella intermedia.</title>
        <authorList>
            <person name="Ribeiro G.M."/>
            <person name="Porfirio-Sousa A.L."/>
            <person name="Maurer-Alcala X.X."/>
            <person name="Katz L.A."/>
            <person name="Lahr D.J.G."/>
        </authorList>
    </citation>
    <scope>NUCLEOTIDE SEQUENCE</scope>
</reference>
<feature type="transmembrane region" description="Helical" evidence="7">
    <location>
        <begin position="158"/>
        <end position="176"/>
    </location>
</feature>
<protein>
    <submittedName>
        <fullName evidence="10">Uncharacterized protein</fullName>
    </submittedName>
</protein>
<name>A0A6B2LA69_9EUKA</name>
<dbReference type="PANTHER" id="PTHR43840">
    <property type="entry name" value="MITOCHONDRIAL METAL TRANSPORTER 1-RELATED"/>
    <property type="match status" value="1"/>
</dbReference>
<evidence type="ECO:0000313" key="10">
    <source>
        <dbReference type="EMBL" id="NDV33886.1"/>
    </source>
</evidence>
<evidence type="ECO:0000256" key="4">
    <source>
        <dbReference type="ARBA" id="ARBA00022989"/>
    </source>
</evidence>
<dbReference type="NCBIfam" id="TIGR01297">
    <property type="entry name" value="CDF"/>
    <property type="match status" value="1"/>
</dbReference>
<dbReference type="FunFam" id="3.30.70.1350:FF:000001">
    <property type="entry name" value="Metal tolerance protein 11"/>
    <property type="match status" value="1"/>
</dbReference>
<feature type="transmembrane region" description="Helical" evidence="7">
    <location>
        <begin position="135"/>
        <end position="152"/>
    </location>
</feature>
<keyword evidence="5" id="KW-0406">Ion transport</keyword>
<dbReference type="FunFam" id="1.20.1510.10:FF:000005">
    <property type="entry name" value="Putative Cation diffusion facilitator 1"/>
    <property type="match status" value="1"/>
</dbReference>
<keyword evidence="2" id="KW-0813">Transport</keyword>
<dbReference type="PANTHER" id="PTHR43840:SF13">
    <property type="entry name" value="CATION EFFLUX PROTEIN CYTOPLASMIC DOMAIN-CONTAINING PROTEIN"/>
    <property type="match status" value="1"/>
</dbReference>
<feature type="transmembrane region" description="Helical" evidence="7">
    <location>
        <begin position="6"/>
        <end position="39"/>
    </location>
</feature>
<dbReference type="Gene3D" id="1.20.1510.10">
    <property type="entry name" value="Cation efflux protein transmembrane domain"/>
    <property type="match status" value="1"/>
</dbReference>
<evidence type="ECO:0000256" key="6">
    <source>
        <dbReference type="ARBA" id="ARBA00023136"/>
    </source>
</evidence>
<feature type="domain" description="Cation efflux protein transmembrane" evidence="8">
    <location>
        <begin position="1"/>
        <end position="181"/>
    </location>
</feature>
<feature type="transmembrane region" description="Helical" evidence="7">
    <location>
        <begin position="93"/>
        <end position="115"/>
    </location>
</feature>
<dbReference type="SUPFAM" id="SSF160240">
    <property type="entry name" value="Cation efflux protein cytoplasmic domain-like"/>
    <property type="match status" value="1"/>
</dbReference>
<comment type="subcellular location">
    <subcellularLocation>
        <location evidence="1">Endomembrane system</location>
        <topology evidence="1">Multi-pass membrane protein</topology>
    </subcellularLocation>
</comment>
<dbReference type="AlphaFoldDB" id="A0A6B2LA69"/>
<dbReference type="SUPFAM" id="SSF161111">
    <property type="entry name" value="Cation efflux protein transmembrane domain-like"/>
    <property type="match status" value="1"/>
</dbReference>
<sequence>MIIKIAVLIMSGSISIFASLLDSILDLISGSIIFVAHWLQKIKTKDYYKYPVGKRRLETLAVIVFAAAMFTATGELLIRSVERIIDPGAISLSFDYISIALVALIIVIKFVLWLICRRADTPSVQAIAQDHINDVFTNAVGIFCAVLGYYFWPLLDPVGGLLLGLFIMVNWAGTGIENVKLMSGRSADPEFLSVVTQLAVDHDPKVKAVDTVRAYFVSNRMVVEIDIILDEDTPLKVAHDIGESLQNKIEKLPDIERAFVHLDFEDEHRHLDEHPTLEKLHARFKTQEQIQLEESQNK</sequence>
<evidence type="ECO:0000259" key="9">
    <source>
        <dbReference type="Pfam" id="PF16916"/>
    </source>
</evidence>
<evidence type="ECO:0000256" key="1">
    <source>
        <dbReference type="ARBA" id="ARBA00004127"/>
    </source>
</evidence>
<dbReference type="GO" id="GO:0008324">
    <property type="term" value="F:monoatomic cation transmembrane transporter activity"/>
    <property type="evidence" value="ECO:0007669"/>
    <property type="project" value="InterPro"/>
</dbReference>
<feature type="transmembrane region" description="Helical" evidence="7">
    <location>
        <begin position="60"/>
        <end position="81"/>
    </location>
</feature>
<evidence type="ECO:0000256" key="5">
    <source>
        <dbReference type="ARBA" id="ARBA00023065"/>
    </source>
</evidence>
<dbReference type="GO" id="GO:0012505">
    <property type="term" value="C:endomembrane system"/>
    <property type="evidence" value="ECO:0007669"/>
    <property type="project" value="UniProtKB-SubCell"/>
</dbReference>
<dbReference type="EMBL" id="GIBP01004917">
    <property type="protein sequence ID" value="NDV33886.1"/>
    <property type="molecule type" value="Transcribed_RNA"/>
</dbReference>
<evidence type="ECO:0000256" key="3">
    <source>
        <dbReference type="ARBA" id="ARBA00022692"/>
    </source>
</evidence>
<dbReference type="GO" id="GO:0016020">
    <property type="term" value="C:membrane"/>
    <property type="evidence" value="ECO:0007669"/>
    <property type="project" value="InterPro"/>
</dbReference>
<dbReference type="InterPro" id="IPR050291">
    <property type="entry name" value="CDF_Transporter"/>
</dbReference>
<evidence type="ECO:0000256" key="2">
    <source>
        <dbReference type="ARBA" id="ARBA00022448"/>
    </source>
</evidence>
<keyword evidence="3 7" id="KW-0812">Transmembrane</keyword>
<keyword evidence="4 7" id="KW-1133">Transmembrane helix</keyword>
<dbReference type="InterPro" id="IPR002524">
    <property type="entry name" value="Cation_efflux"/>
</dbReference>
<dbReference type="Pfam" id="PF01545">
    <property type="entry name" value="Cation_efflux"/>
    <property type="match status" value="1"/>
</dbReference>
<dbReference type="Gene3D" id="3.30.70.1350">
    <property type="entry name" value="Cation efflux protein, cytoplasmic domain"/>
    <property type="match status" value="1"/>
</dbReference>
<dbReference type="Pfam" id="PF16916">
    <property type="entry name" value="ZT_dimer"/>
    <property type="match status" value="1"/>
</dbReference>
<keyword evidence="6 7" id="KW-0472">Membrane</keyword>